<comment type="caution">
    <text evidence="4">The sequence shown here is derived from an EMBL/GenBank/DDBJ whole genome shotgun (WGS) entry which is preliminary data.</text>
</comment>
<proteinExistence type="predicted"/>
<gene>
    <name evidence="4" type="primary">Coii_0</name>
    <name evidence="4" type="ORF">G6Z77_0011758</name>
</gene>
<dbReference type="GO" id="GO:0016020">
    <property type="term" value="C:membrane"/>
    <property type="evidence" value="ECO:0007669"/>
    <property type="project" value="UniProtKB-SubCell"/>
</dbReference>
<dbReference type="EMBL" id="JAANIB010009421">
    <property type="protein sequence ID" value="KAG5321987.1"/>
    <property type="molecule type" value="Genomic_DNA"/>
</dbReference>
<feature type="domain" description="Cytochrome oxidase subunit II transmembrane region profile" evidence="3">
    <location>
        <begin position="1"/>
        <end position="26"/>
    </location>
</feature>
<dbReference type="Pfam" id="PF00116">
    <property type="entry name" value="COX2"/>
    <property type="match status" value="1"/>
</dbReference>
<protein>
    <submittedName>
        <fullName evidence="4">COX2 oxidase</fullName>
    </submittedName>
</protein>
<dbReference type="OrthoDB" id="539285at2759"/>
<organism evidence="4 5">
    <name type="scientific">Acromyrmex heyeri</name>
    <dbReference type="NCBI Taxonomy" id="230685"/>
    <lineage>
        <taxon>Eukaryota</taxon>
        <taxon>Metazoa</taxon>
        <taxon>Ecdysozoa</taxon>
        <taxon>Arthropoda</taxon>
        <taxon>Hexapoda</taxon>
        <taxon>Insecta</taxon>
        <taxon>Pterygota</taxon>
        <taxon>Neoptera</taxon>
        <taxon>Endopterygota</taxon>
        <taxon>Hymenoptera</taxon>
        <taxon>Apocrita</taxon>
        <taxon>Aculeata</taxon>
        <taxon>Formicoidea</taxon>
        <taxon>Formicidae</taxon>
        <taxon>Myrmicinae</taxon>
        <taxon>Acromyrmex</taxon>
    </lineage>
</organism>
<evidence type="ECO:0000256" key="1">
    <source>
        <dbReference type="ARBA" id="ARBA00004141"/>
    </source>
</evidence>
<keyword evidence="2" id="KW-0472">Membrane</keyword>
<keyword evidence="2" id="KW-0812">Transmembrane</keyword>
<dbReference type="GO" id="GO:0022900">
    <property type="term" value="P:electron transport chain"/>
    <property type="evidence" value="ECO:0007669"/>
    <property type="project" value="InterPro"/>
</dbReference>
<evidence type="ECO:0000256" key="2">
    <source>
        <dbReference type="SAM" id="Phobius"/>
    </source>
</evidence>
<dbReference type="PRINTS" id="PR01166">
    <property type="entry name" value="CYCOXIDASEII"/>
</dbReference>
<accession>A0A836JRB9</accession>
<evidence type="ECO:0000259" key="3">
    <source>
        <dbReference type="PROSITE" id="PS50999"/>
    </source>
</evidence>
<comment type="subcellular location">
    <subcellularLocation>
        <location evidence="1">Membrane</location>
        <topology evidence="1">Multi-pass membrane protein</topology>
    </subcellularLocation>
</comment>
<evidence type="ECO:0000313" key="5">
    <source>
        <dbReference type="Proteomes" id="UP000670152"/>
    </source>
</evidence>
<reference evidence="4 5" key="1">
    <citation type="submission" date="2020-02" db="EMBL/GenBank/DDBJ databases">
        <title>Relaxed selection underlies rapid genomic changes in the transitions from sociality to social parasitism in ants.</title>
        <authorList>
            <person name="Bi X."/>
        </authorList>
    </citation>
    <scope>NUCLEOTIDE SEQUENCE [LARGE SCALE GENOMIC DNA]</scope>
    <source>
        <strain evidence="4">BGI-DK2014b</strain>
        <tissue evidence="4">Whole body</tissue>
    </source>
</reference>
<keyword evidence="2" id="KW-1133">Transmembrane helix</keyword>
<dbReference type="Proteomes" id="UP000670152">
    <property type="component" value="Unassembled WGS sequence"/>
</dbReference>
<dbReference type="GO" id="GO:0004129">
    <property type="term" value="F:cytochrome-c oxidase activity"/>
    <property type="evidence" value="ECO:0007669"/>
    <property type="project" value="InterPro"/>
</dbReference>
<dbReference type="GO" id="GO:0005507">
    <property type="term" value="F:copper ion binding"/>
    <property type="evidence" value="ECO:0007669"/>
    <property type="project" value="InterPro"/>
</dbReference>
<feature type="transmembrane region" description="Helical" evidence="2">
    <location>
        <begin position="6"/>
        <end position="22"/>
    </location>
</feature>
<sequence>TSTPIFILIFIVILSIKILYLTDEIFNNNFNNNPLYSDFLNIDFDSFIITSNQLLLNEFRLLDVDNRCILHHLIVPFLTASIHKCNSCLNSPILRTQPIAIEATNLTNFKK</sequence>
<evidence type="ECO:0000313" key="4">
    <source>
        <dbReference type="EMBL" id="KAG5321987.1"/>
    </source>
</evidence>
<feature type="non-terminal residue" evidence="4">
    <location>
        <position position="1"/>
    </location>
</feature>
<dbReference type="InterPro" id="IPR002429">
    <property type="entry name" value="CcO_II-like_C"/>
</dbReference>
<dbReference type="PROSITE" id="PS50999">
    <property type="entry name" value="COX2_TM"/>
    <property type="match status" value="1"/>
</dbReference>
<keyword evidence="5" id="KW-1185">Reference proteome</keyword>
<dbReference type="InterPro" id="IPR011759">
    <property type="entry name" value="Cyt_c_oxidase_su2_TM_dom"/>
</dbReference>
<feature type="non-terminal residue" evidence="4">
    <location>
        <position position="111"/>
    </location>
</feature>
<dbReference type="AlphaFoldDB" id="A0A836JRB9"/>
<name>A0A836JRB9_9HYME</name>